<comment type="caution">
    <text evidence="10">The sequence shown here is derived from an EMBL/GenBank/DDBJ whole genome shotgun (WGS) entry which is preliminary data.</text>
</comment>
<evidence type="ECO:0000256" key="6">
    <source>
        <dbReference type="ARBA" id="ARBA00023242"/>
    </source>
</evidence>
<dbReference type="InterPro" id="IPR035965">
    <property type="entry name" value="PAS-like_dom_sf"/>
</dbReference>
<feature type="region of interest" description="Disordered" evidence="7">
    <location>
        <begin position="613"/>
        <end position="639"/>
    </location>
</feature>
<evidence type="ECO:0000256" key="1">
    <source>
        <dbReference type="ARBA" id="ARBA00004123"/>
    </source>
</evidence>
<reference evidence="10 11" key="1">
    <citation type="submission" date="2024-01" db="EMBL/GenBank/DDBJ databases">
        <title>The genome of the rayed Mediterranean limpet Patella caerulea (Linnaeus, 1758).</title>
        <authorList>
            <person name="Anh-Thu Weber A."/>
            <person name="Halstead-Nussloch G."/>
        </authorList>
    </citation>
    <scope>NUCLEOTIDE SEQUENCE [LARGE SCALE GENOMIC DNA]</scope>
    <source>
        <strain evidence="10">AATW-2023a</strain>
        <tissue evidence="10">Whole specimen</tissue>
    </source>
</reference>
<protein>
    <recommendedName>
        <fullName evidence="12">Trachealess</fullName>
    </recommendedName>
</protein>
<comment type="subcellular location">
    <subcellularLocation>
        <location evidence="1">Nucleus</location>
    </subcellularLocation>
</comment>
<dbReference type="EMBL" id="JAZGQO010000007">
    <property type="protein sequence ID" value="KAK6183725.1"/>
    <property type="molecule type" value="Genomic_DNA"/>
</dbReference>
<feature type="compositionally biased region" description="Basic and acidic residues" evidence="7">
    <location>
        <begin position="477"/>
        <end position="510"/>
    </location>
</feature>
<dbReference type="Gene3D" id="3.30.450.20">
    <property type="entry name" value="PAS domain"/>
    <property type="match status" value="2"/>
</dbReference>
<dbReference type="GO" id="GO:0000977">
    <property type="term" value="F:RNA polymerase II transcription regulatory region sequence-specific DNA binding"/>
    <property type="evidence" value="ECO:0007669"/>
    <property type="project" value="TreeGrafter"/>
</dbReference>
<keyword evidence="6" id="KW-0539">Nucleus</keyword>
<dbReference type="InterPro" id="IPR000014">
    <property type="entry name" value="PAS"/>
</dbReference>
<dbReference type="InterPro" id="IPR001610">
    <property type="entry name" value="PAC"/>
</dbReference>
<dbReference type="AlphaFoldDB" id="A0AAN8JXC8"/>
<dbReference type="Gene3D" id="4.10.280.10">
    <property type="entry name" value="Helix-loop-helix DNA-binding domain"/>
    <property type="match status" value="1"/>
</dbReference>
<feature type="domain" description="BHLH" evidence="9">
    <location>
        <begin position="31"/>
        <end position="84"/>
    </location>
</feature>
<dbReference type="GO" id="GO:0000981">
    <property type="term" value="F:DNA-binding transcription factor activity, RNA polymerase II-specific"/>
    <property type="evidence" value="ECO:0007669"/>
    <property type="project" value="TreeGrafter"/>
</dbReference>
<dbReference type="PANTHER" id="PTHR23043">
    <property type="entry name" value="HYPOXIA-INDUCIBLE FACTOR 1 ALPHA"/>
    <property type="match status" value="1"/>
</dbReference>
<dbReference type="GO" id="GO:0005634">
    <property type="term" value="C:nucleus"/>
    <property type="evidence" value="ECO:0007669"/>
    <property type="project" value="UniProtKB-SubCell"/>
</dbReference>
<gene>
    <name evidence="10" type="ORF">SNE40_011150</name>
</gene>
<dbReference type="PROSITE" id="PS50112">
    <property type="entry name" value="PAS"/>
    <property type="match status" value="1"/>
</dbReference>
<dbReference type="InterPro" id="IPR036638">
    <property type="entry name" value="HLH_DNA-bd_sf"/>
</dbReference>
<evidence type="ECO:0000313" key="10">
    <source>
        <dbReference type="EMBL" id="KAK6183725.1"/>
    </source>
</evidence>
<dbReference type="CDD" id="cd00130">
    <property type="entry name" value="PAS"/>
    <property type="match status" value="2"/>
</dbReference>
<evidence type="ECO:0000256" key="4">
    <source>
        <dbReference type="ARBA" id="ARBA00023125"/>
    </source>
</evidence>
<evidence type="ECO:0000256" key="2">
    <source>
        <dbReference type="ARBA" id="ARBA00022737"/>
    </source>
</evidence>
<dbReference type="InterPro" id="IPR013655">
    <property type="entry name" value="PAS_fold_3"/>
</dbReference>
<feature type="domain" description="PAS" evidence="8">
    <location>
        <begin position="120"/>
        <end position="183"/>
    </location>
</feature>
<dbReference type="SUPFAM" id="SSF55785">
    <property type="entry name" value="PYP-like sensor domain (PAS domain)"/>
    <property type="match status" value="2"/>
</dbReference>
<keyword evidence="3" id="KW-0805">Transcription regulation</keyword>
<evidence type="ECO:0008006" key="12">
    <source>
        <dbReference type="Google" id="ProtNLM"/>
    </source>
</evidence>
<keyword evidence="5" id="KW-0804">Transcription</keyword>
<dbReference type="InterPro" id="IPR011598">
    <property type="entry name" value="bHLH_dom"/>
</dbReference>
<feature type="region of interest" description="Disordered" evidence="7">
    <location>
        <begin position="424"/>
        <end position="533"/>
    </location>
</feature>
<dbReference type="SMART" id="SM00353">
    <property type="entry name" value="HLH"/>
    <property type="match status" value="1"/>
</dbReference>
<accession>A0AAN8JXC8</accession>
<dbReference type="PROSITE" id="PS50888">
    <property type="entry name" value="BHLH"/>
    <property type="match status" value="1"/>
</dbReference>
<evidence type="ECO:0000313" key="11">
    <source>
        <dbReference type="Proteomes" id="UP001347796"/>
    </source>
</evidence>
<evidence type="ECO:0000259" key="8">
    <source>
        <dbReference type="PROSITE" id="PS50112"/>
    </source>
</evidence>
<dbReference type="PANTHER" id="PTHR23043:SF26">
    <property type="entry name" value="PROTEIN TRACHEALESS"/>
    <property type="match status" value="1"/>
</dbReference>
<dbReference type="SMART" id="SM00091">
    <property type="entry name" value="PAS"/>
    <property type="match status" value="2"/>
</dbReference>
<dbReference type="FunFam" id="4.10.280.10:FF:000007">
    <property type="entry name" value="single-minded homolog 1 isoform X1"/>
    <property type="match status" value="1"/>
</dbReference>
<feature type="compositionally biased region" description="Basic and acidic residues" evidence="7">
    <location>
        <begin position="617"/>
        <end position="628"/>
    </location>
</feature>
<dbReference type="Pfam" id="PF00989">
    <property type="entry name" value="PAS"/>
    <property type="match status" value="1"/>
</dbReference>
<dbReference type="Proteomes" id="UP001347796">
    <property type="component" value="Unassembled WGS sequence"/>
</dbReference>
<dbReference type="FunFam" id="3.30.450.20:FF:000021">
    <property type="entry name" value="Neuronal PAS domain-containing protein 3"/>
    <property type="match status" value="1"/>
</dbReference>
<feature type="compositionally biased region" description="Basic residues" evidence="7">
    <location>
        <begin position="511"/>
        <end position="522"/>
    </location>
</feature>
<feature type="region of interest" description="Disordered" evidence="7">
    <location>
        <begin position="191"/>
        <end position="225"/>
    </location>
</feature>
<organism evidence="10 11">
    <name type="scientific">Patella caerulea</name>
    <name type="common">Rayed Mediterranean limpet</name>
    <dbReference type="NCBI Taxonomy" id="87958"/>
    <lineage>
        <taxon>Eukaryota</taxon>
        <taxon>Metazoa</taxon>
        <taxon>Spiralia</taxon>
        <taxon>Lophotrochozoa</taxon>
        <taxon>Mollusca</taxon>
        <taxon>Gastropoda</taxon>
        <taxon>Patellogastropoda</taxon>
        <taxon>Patelloidea</taxon>
        <taxon>Patellidae</taxon>
        <taxon>Patella</taxon>
    </lineage>
</organism>
<keyword evidence="2" id="KW-0677">Repeat</keyword>
<dbReference type="GO" id="GO:0046983">
    <property type="term" value="F:protein dimerization activity"/>
    <property type="evidence" value="ECO:0007669"/>
    <property type="project" value="InterPro"/>
</dbReference>
<feature type="compositionally biased region" description="Low complexity" evidence="7">
    <location>
        <begin position="191"/>
        <end position="216"/>
    </location>
</feature>
<sequence length="841" mass="93634">MRTGTLPPETGVVIPLNVKTENGDGDSILEVRKEKSRDAARSRRGKENYEFYELAKMLPLPAAITSQLDKASIIRLSISYLKLRDFSGHGDPPWNRDGQANKGLKGGGRRRTNMAVEIFETRQGTHVLQSLDGFGFAISNDGRFLYISETVSIYLGLSQVEMTGSSIFDYVHQADHPELAEQLGLCLPQCSSSTMSSPNSSSDDVSSSRPRSVTPPGERGFVMNPNPQKGLDRSFCVRMKSTLTKRGVHVKSQGYRVVHILGRMRHQLSFTVNRKQPPPLLGLVGVAIAMPPPTITELRIDNDTFITRLTPDFKLVYCEPIICELMDLSAEDMNNKLLYDFCHAGDLIKLRKAHVDLLAKGQVLSDYYRLTNKNGGYVWIQTCATTIYNNKSNDEQSIIAINYVLSGVECDHIVFDTWQLPPSSHLGTDQSDHSDHSEIGSQPGTSSPQIEDLTMRNKPNMDSTKEERISSPPETCHNLKKEITKDENMSKDRVEDLSLYGERNDKDTKNSRRKMDKPRKRKRDNDNQQLDFSVDKKLRNNYSYSDGSDVLCPSSLDSSSNSLISPSPQDLSFKSLNHNTESDKDWTLANSSTTGEATPSSVKELEAAMNRHLPAPDSKDSHKPDHMTRSYPKKGTIQWAGSNNTNHTESGEILPATNFLRTLYANRESVIRCNNRPTFYNEMSPNLLTPPSADAYKDQPCFSVSNLSKSTLNGHYSNMATYSSASLSVSMTAASDSYGMTPPSSVSPQEKLQSPFGDPNYAENCTSSSHGNSHLTLKQPYHVTAMTTNPMEYNGVKSPYFSSVSSYPSVDDYQPEVNHETVSYEPCSRSVLPWYPVSFSS</sequence>
<dbReference type="SMART" id="SM00086">
    <property type="entry name" value="PAC"/>
    <property type="match status" value="1"/>
</dbReference>
<evidence type="ECO:0000259" key="9">
    <source>
        <dbReference type="PROSITE" id="PS50888"/>
    </source>
</evidence>
<proteinExistence type="predicted"/>
<dbReference type="SUPFAM" id="SSF47459">
    <property type="entry name" value="HLH, helix-loop-helix DNA-binding domain"/>
    <property type="match status" value="1"/>
</dbReference>
<keyword evidence="4" id="KW-0238">DNA-binding</keyword>
<dbReference type="Pfam" id="PF23171">
    <property type="entry name" value="bHLH_HIF1A"/>
    <property type="match status" value="1"/>
</dbReference>
<keyword evidence="11" id="KW-1185">Reference proteome</keyword>
<name>A0AAN8JXC8_PATCE</name>
<evidence type="ECO:0000256" key="7">
    <source>
        <dbReference type="SAM" id="MobiDB-lite"/>
    </source>
</evidence>
<feature type="compositionally biased region" description="Low complexity" evidence="7">
    <location>
        <begin position="555"/>
        <end position="570"/>
    </location>
</feature>
<dbReference type="CDD" id="cd19733">
    <property type="entry name" value="bHLH-PAS_trachealess_like"/>
    <property type="match status" value="1"/>
</dbReference>
<dbReference type="Pfam" id="PF08447">
    <property type="entry name" value="PAS_3"/>
    <property type="match status" value="1"/>
</dbReference>
<dbReference type="FunFam" id="3.30.450.20:FF:000025">
    <property type="entry name" value="Neuronal PAS domain protein 3 isoform 1"/>
    <property type="match status" value="1"/>
</dbReference>
<feature type="compositionally biased region" description="Polar residues" evidence="7">
    <location>
        <begin position="439"/>
        <end position="449"/>
    </location>
</feature>
<dbReference type="InterPro" id="IPR013767">
    <property type="entry name" value="PAS_fold"/>
</dbReference>
<feature type="region of interest" description="Disordered" evidence="7">
    <location>
        <begin position="555"/>
        <end position="578"/>
    </location>
</feature>
<evidence type="ECO:0000256" key="5">
    <source>
        <dbReference type="ARBA" id="ARBA00023163"/>
    </source>
</evidence>
<evidence type="ECO:0000256" key="3">
    <source>
        <dbReference type="ARBA" id="ARBA00023015"/>
    </source>
</evidence>